<dbReference type="EMBL" id="CYPU01000010">
    <property type="protein sequence ID" value="CUH46276.1"/>
    <property type="molecule type" value="Genomic_DNA"/>
</dbReference>
<sequence length="175" mass="19024">MHNNHIGPVRSGYPSLSFELQLGLIESFTVNDGGVEISPLHRAPSVGTDEIMPEGIAPHLGKLGGDFFCAPFGSTEGHRGCMGGQQTHVGDWKKRATVICVLSSTERSMELGCKKRLHCIVSVRSSTSVTLSLVETAWCQFQITQTYPCPMAGSFKLPESSVGERLGLNRKLIRH</sequence>
<dbReference type="AlphaFoldDB" id="A0A0N7LPV5"/>
<accession>A0A0N7LPV5</accession>
<organism evidence="1 2">
    <name type="scientific">Ruegeria atlantica</name>
    <dbReference type="NCBI Taxonomy" id="81569"/>
    <lineage>
        <taxon>Bacteria</taxon>
        <taxon>Pseudomonadati</taxon>
        <taxon>Pseudomonadota</taxon>
        <taxon>Alphaproteobacteria</taxon>
        <taxon>Rhodobacterales</taxon>
        <taxon>Roseobacteraceae</taxon>
        <taxon>Ruegeria</taxon>
    </lineage>
</organism>
<dbReference type="Proteomes" id="UP000050783">
    <property type="component" value="Unassembled WGS sequence"/>
</dbReference>
<proteinExistence type="predicted"/>
<gene>
    <name evidence="1" type="ORF">RUA4292_00441</name>
</gene>
<reference evidence="1 2" key="1">
    <citation type="submission" date="2015-09" db="EMBL/GenBank/DDBJ databases">
        <authorList>
            <consortium name="Swine Surveillance"/>
        </authorList>
    </citation>
    <scope>NUCLEOTIDE SEQUENCE [LARGE SCALE GENOMIC DNA]</scope>
    <source>
        <strain evidence="1 2">CECT 4292</strain>
    </source>
</reference>
<evidence type="ECO:0000313" key="1">
    <source>
        <dbReference type="EMBL" id="CUH46276.1"/>
    </source>
</evidence>
<name>A0A0N7LPV5_9RHOB</name>
<protein>
    <submittedName>
        <fullName evidence="1">Uncharacterized protein</fullName>
    </submittedName>
</protein>
<evidence type="ECO:0000313" key="2">
    <source>
        <dbReference type="Proteomes" id="UP000050783"/>
    </source>
</evidence>